<protein>
    <submittedName>
        <fullName evidence="1">Uncharacterized protein</fullName>
    </submittedName>
</protein>
<dbReference type="Proteomes" id="UP001207468">
    <property type="component" value="Unassembled WGS sequence"/>
</dbReference>
<name>A0ACC0UDN3_9AGAM</name>
<reference evidence="1" key="1">
    <citation type="submission" date="2021-03" db="EMBL/GenBank/DDBJ databases">
        <title>Evolutionary priming and transition to the ectomycorrhizal habit in an iconic lineage of mushroom-forming fungi: is preadaptation a requirement?</title>
        <authorList>
            <consortium name="DOE Joint Genome Institute"/>
            <person name="Looney B.P."/>
            <person name="Miyauchi S."/>
            <person name="Morin E."/>
            <person name="Drula E."/>
            <person name="Courty P.E."/>
            <person name="Chicoki N."/>
            <person name="Fauchery L."/>
            <person name="Kohler A."/>
            <person name="Kuo A."/>
            <person name="LaButti K."/>
            <person name="Pangilinan J."/>
            <person name="Lipzen A."/>
            <person name="Riley R."/>
            <person name="Andreopoulos W."/>
            <person name="He G."/>
            <person name="Johnson J."/>
            <person name="Barry K.W."/>
            <person name="Grigoriev I.V."/>
            <person name="Nagy L."/>
            <person name="Hibbett D."/>
            <person name="Henrissat B."/>
            <person name="Matheny P.B."/>
            <person name="Labbe J."/>
            <person name="Martin A.F."/>
        </authorList>
    </citation>
    <scope>NUCLEOTIDE SEQUENCE</scope>
    <source>
        <strain evidence="1">BPL698</strain>
    </source>
</reference>
<accession>A0ACC0UDN3</accession>
<keyword evidence="2" id="KW-1185">Reference proteome</keyword>
<evidence type="ECO:0000313" key="1">
    <source>
        <dbReference type="EMBL" id="KAI9509839.1"/>
    </source>
</evidence>
<proteinExistence type="predicted"/>
<sequence>MEEAAAVTMEYINTLDNLPAEVQHLLVEIKHKETKSQELLQEITKETSRYIRHSLRSGAAPLSTKDEQIPQKIDQSYAEVDKLAQEKILLAERLGILVQRARTRLDYDLRRVLILQGEDPGQPAFVSTARNPVQEINESLRIAIAEFSPIVPTPPVVQSATQPPTQKKRKVNGVTTTASIKLPSPAPASVPVLPQRTRHAQQQAHRPSPARGRQTQLEPPGPDEDAEGEDDVEEGNGDDDEDNEDKTLYCFCQKMSYGEMVACDNPECTYQWFHLPCVNLKPPLPEVWYCSDCISKGAAGSVDNSGPERPKKRKR</sequence>
<evidence type="ECO:0000313" key="2">
    <source>
        <dbReference type="Proteomes" id="UP001207468"/>
    </source>
</evidence>
<dbReference type="EMBL" id="JAGFNK010000055">
    <property type="protein sequence ID" value="KAI9509839.1"/>
    <property type="molecule type" value="Genomic_DNA"/>
</dbReference>
<gene>
    <name evidence="1" type="ORF">F5148DRAFT_695854</name>
</gene>
<comment type="caution">
    <text evidence="1">The sequence shown here is derived from an EMBL/GenBank/DDBJ whole genome shotgun (WGS) entry which is preliminary data.</text>
</comment>
<organism evidence="1 2">
    <name type="scientific">Russula earlei</name>
    <dbReference type="NCBI Taxonomy" id="71964"/>
    <lineage>
        <taxon>Eukaryota</taxon>
        <taxon>Fungi</taxon>
        <taxon>Dikarya</taxon>
        <taxon>Basidiomycota</taxon>
        <taxon>Agaricomycotina</taxon>
        <taxon>Agaricomycetes</taxon>
        <taxon>Russulales</taxon>
        <taxon>Russulaceae</taxon>
        <taxon>Russula</taxon>
    </lineage>
</organism>